<dbReference type="Proteomes" id="UP001140510">
    <property type="component" value="Unassembled WGS sequence"/>
</dbReference>
<dbReference type="FunFam" id="3.30.2300.10:FF:000001">
    <property type="entry name" value="THUMP domain-containing protein 1"/>
    <property type="match status" value="1"/>
</dbReference>
<dbReference type="PANTHER" id="PTHR13452">
    <property type="entry name" value="THUMP DOMAIN CONTAINING PROTEIN 1-RELATED"/>
    <property type="match status" value="1"/>
</dbReference>
<evidence type="ECO:0000313" key="4">
    <source>
        <dbReference type="EMBL" id="KAJ4412617.1"/>
    </source>
</evidence>
<dbReference type="SMART" id="SM00981">
    <property type="entry name" value="THUMP"/>
    <property type="match status" value="1"/>
</dbReference>
<dbReference type="Pfam" id="PF02926">
    <property type="entry name" value="THUMP"/>
    <property type="match status" value="1"/>
</dbReference>
<feature type="compositionally biased region" description="Basic and acidic residues" evidence="2">
    <location>
        <begin position="9"/>
        <end position="38"/>
    </location>
</feature>
<protein>
    <recommendedName>
        <fullName evidence="3">THUMP domain-containing protein</fullName>
    </recommendedName>
</protein>
<evidence type="ECO:0000256" key="1">
    <source>
        <dbReference type="PROSITE-ProRule" id="PRU00529"/>
    </source>
</evidence>
<evidence type="ECO:0000259" key="3">
    <source>
        <dbReference type="PROSITE" id="PS51165"/>
    </source>
</evidence>
<dbReference type="EMBL" id="JAPEVA010000002">
    <property type="protein sequence ID" value="KAJ4412617.1"/>
    <property type="molecule type" value="Genomic_DNA"/>
</dbReference>
<organism evidence="4 5">
    <name type="scientific">Didymella pomorum</name>
    <dbReference type="NCBI Taxonomy" id="749634"/>
    <lineage>
        <taxon>Eukaryota</taxon>
        <taxon>Fungi</taxon>
        <taxon>Dikarya</taxon>
        <taxon>Ascomycota</taxon>
        <taxon>Pezizomycotina</taxon>
        <taxon>Dothideomycetes</taxon>
        <taxon>Pleosporomycetidae</taxon>
        <taxon>Pleosporales</taxon>
        <taxon>Pleosporineae</taxon>
        <taxon>Didymellaceae</taxon>
        <taxon>Didymella</taxon>
    </lineage>
</organism>
<evidence type="ECO:0000256" key="2">
    <source>
        <dbReference type="SAM" id="MobiDB-lite"/>
    </source>
</evidence>
<dbReference type="OrthoDB" id="367221at2759"/>
<dbReference type="GO" id="GO:0003723">
    <property type="term" value="F:RNA binding"/>
    <property type="evidence" value="ECO:0007669"/>
    <property type="project" value="UniProtKB-UniRule"/>
</dbReference>
<dbReference type="PANTHER" id="PTHR13452:SF10">
    <property type="entry name" value="THUMP DOMAIN-CONTAINING PROTEIN 1"/>
    <property type="match status" value="1"/>
</dbReference>
<reference evidence="4" key="1">
    <citation type="submission" date="2022-10" db="EMBL/GenBank/DDBJ databases">
        <title>Tapping the CABI collections for fungal endophytes: first genome assemblies for Collariella, Neodidymelliopsis, Ascochyta clinopodiicola, Didymella pomorum, Didymosphaeria variabile, Neocosmospora piperis and Neocucurbitaria cava.</title>
        <authorList>
            <person name="Hill R."/>
        </authorList>
    </citation>
    <scope>NUCLEOTIDE SEQUENCE</scope>
    <source>
        <strain evidence="4">IMI 355091</strain>
    </source>
</reference>
<feature type="region of interest" description="Disordered" evidence="2">
    <location>
        <begin position="1"/>
        <end position="42"/>
    </location>
</feature>
<dbReference type="SUPFAM" id="SSF143437">
    <property type="entry name" value="THUMP domain-like"/>
    <property type="match status" value="1"/>
</dbReference>
<comment type="caution">
    <text evidence="4">The sequence shown here is derived from an EMBL/GenBank/DDBJ whole genome shotgun (WGS) entry which is preliminary data.</text>
</comment>
<keyword evidence="1" id="KW-0694">RNA-binding</keyword>
<dbReference type="InterPro" id="IPR040183">
    <property type="entry name" value="THUMPD1-like"/>
</dbReference>
<feature type="domain" description="THUMP" evidence="3">
    <location>
        <begin position="155"/>
        <end position="261"/>
    </location>
</feature>
<dbReference type="InterPro" id="IPR004114">
    <property type="entry name" value="THUMP_dom"/>
</dbReference>
<dbReference type="Gene3D" id="3.30.2300.10">
    <property type="entry name" value="THUMP superfamily"/>
    <property type="match status" value="1"/>
</dbReference>
<gene>
    <name evidence="4" type="ORF">N0V91_000376</name>
</gene>
<sequence>MIDIAPVKRKAETEARGNGDAKRSKGRKKWDMPRRGNAEARQINPGDVGIWATCAMKKEAPTVADLRDLFQGLTDSKYATKLYGEQAANRTVEEEDSDAGGDIEAEINKELADIRKPTVQPLFQSVKLDTQCLVFFKTRAPVDPVSFVHKICQDTADGVQHKNCRFVKRLTPITGIEKANEKGLETVAERVLAPHFHGEENAGKKFAIRPTIRNNKDFKRDDVIKTVAAAVGPGHKVDLHGYDLLIFVEIYKNIIGMSVVGPDFDRLKRYNIEELRQGPSEHSTDPEVPPATTKST</sequence>
<name>A0A9W9DBV9_9PLEO</name>
<evidence type="ECO:0000313" key="5">
    <source>
        <dbReference type="Proteomes" id="UP001140510"/>
    </source>
</evidence>
<dbReference type="AlphaFoldDB" id="A0A9W9DBV9"/>
<dbReference type="CDD" id="cd11717">
    <property type="entry name" value="THUMP_THUMPD1_like"/>
    <property type="match status" value="1"/>
</dbReference>
<dbReference type="PROSITE" id="PS51165">
    <property type="entry name" value="THUMP"/>
    <property type="match status" value="1"/>
</dbReference>
<accession>A0A9W9DBV9</accession>
<feature type="region of interest" description="Disordered" evidence="2">
    <location>
        <begin position="275"/>
        <end position="296"/>
    </location>
</feature>
<proteinExistence type="predicted"/>
<keyword evidence="5" id="KW-1185">Reference proteome</keyword>
<dbReference type="GO" id="GO:0006400">
    <property type="term" value="P:tRNA modification"/>
    <property type="evidence" value="ECO:0007669"/>
    <property type="project" value="InterPro"/>
</dbReference>